<reference evidence="1" key="1">
    <citation type="submission" date="2021-01" db="EMBL/GenBank/DDBJ databases">
        <authorList>
            <person name="Corre E."/>
            <person name="Pelletier E."/>
            <person name="Niang G."/>
            <person name="Scheremetjew M."/>
            <person name="Finn R."/>
            <person name="Kale V."/>
            <person name="Holt S."/>
            <person name="Cochrane G."/>
            <person name="Meng A."/>
            <person name="Brown T."/>
            <person name="Cohen L."/>
        </authorList>
    </citation>
    <scope>NUCLEOTIDE SEQUENCE</scope>
    <source>
        <strain evidence="1">SPMC142</strain>
    </source>
</reference>
<sequence>MAEALKPEKEDPNAELSVERVLLACASCPCMLRAIPKDVPSKIDSLESAMKEQNIPMEWLDQASGAVRRHAVAILWQLNRQRAGLKEKDSALDGATAQHASVAIQIATKLLMQAQMLFPHQRWVPATLAVARASALVANQLWSHTDLEAQVLMAKILKAEGLRRPKLRLEAVCEPKECLPNAKVAVKVMLLRHHRGYDGEEPPTPVSPEGFYEAYWLYVAGIKDDPTVPNSLLAAQPMVVKDLNDSSIEASCGFTAPAETGKYKLRVHVLSTSVTGVDLTVDAEFEVSDDDVPALQ</sequence>
<proteinExistence type="predicted"/>
<dbReference type="Gene3D" id="2.60.40.150">
    <property type="entry name" value="C2 domain"/>
    <property type="match status" value="1"/>
</dbReference>
<name>A0A7S3XB41_9SPIT</name>
<accession>A0A7S3XB41</accession>
<organism evidence="1">
    <name type="scientific">Strombidinopsis acuminata</name>
    <dbReference type="NCBI Taxonomy" id="141414"/>
    <lineage>
        <taxon>Eukaryota</taxon>
        <taxon>Sar</taxon>
        <taxon>Alveolata</taxon>
        <taxon>Ciliophora</taxon>
        <taxon>Intramacronucleata</taxon>
        <taxon>Spirotrichea</taxon>
        <taxon>Choreotrichia</taxon>
        <taxon>Choreotrichida</taxon>
        <taxon>Strombidinopsidae</taxon>
        <taxon>Strombidinopsis</taxon>
    </lineage>
</organism>
<dbReference type="SUPFAM" id="SSF81296">
    <property type="entry name" value="E set domains"/>
    <property type="match status" value="1"/>
</dbReference>
<dbReference type="InterPro" id="IPR014756">
    <property type="entry name" value="Ig_E-set"/>
</dbReference>
<protein>
    <submittedName>
        <fullName evidence="1">Uncharacterized protein</fullName>
    </submittedName>
</protein>
<dbReference type="EMBL" id="HBIQ01109985">
    <property type="protein sequence ID" value="CAE0603120.1"/>
    <property type="molecule type" value="Transcribed_RNA"/>
</dbReference>
<evidence type="ECO:0000313" key="1">
    <source>
        <dbReference type="EMBL" id="CAE0603120.1"/>
    </source>
</evidence>
<dbReference type="InterPro" id="IPR035892">
    <property type="entry name" value="C2_domain_sf"/>
</dbReference>
<gene>
    <name evidence="1" type="ORF">SACU0126_LOCUS34887</name>
</gene>
<dbReference type="AlphaFoldDB" id="A0A7S3XB41"/>